<protein>
    <recommendedName>
        <fullName evidence="6">Mitochondrial inner membrane protease ATP23</fullName>
        <ecNumber evidence="6">3.4.24.-</ecNumber>
    </recommendedName>
</protein>
<keyword evidence="4 6" id="KW-0378">Hydrolase</keyword>
<keyword evidence="5 6" id="KW-0482">Metalloprotease</keyword>
<dbReference type="Proteomes" id="UP001301350">
    <property type="component" value="Unassembled WGS sequence"/>
</dbReference>
<gene>
    <name evidence="7" type="ORF">CDCA_CDCA18G4492</name>
</gene>
<keyword evidence="8" id="KW-1185">Reference proteome</keyword>
<name>A0AAV9J1I6_CYACA</name>
<evidence type="ECO:0000256" key="6">
    <source>
        <dbReference type="RuleBase" id="RU364057"/>
    </source>
</evidence>
<dbReference type="GO" id="GO:0004222">
    <property type="term" value="F:metalloendopeptidase activity"/>
    <property type="evidence" value="ECO:0007669"/>
    <property type="project" value="InterPro"/>
</dbReference>
<evidence type="ECO:0000256" key="3">
    <source>
        <dbReference type="ARBA" id="ARBA00022723"/>
    </source>
</evidence>
<proteinExistence type="inferred from homology"/>
<dbReference type="PANTHER" id="PTHR21711">
    <property type="entry name" value="MITOCHONDRIAL INNER MEMBRANE PROTEASE"/>
    <property type="match status" value="1"/>
</dbReference>
<evidence type="ECO:0000256" key="2">
    <source>
        <dbReference type="ARBA" id="ARBA00022670"/>
    </source>
</evidence>
<comment type="caution">
    <text evidence="7">The sequence shown here is derived from an EMBL/GenBank/DDBJ whole genome shotgun (WGS) entry which is preliminary data.</text>
</comment>
<accession>A0AAV9J1I6</accession>
<evidence type="ECO:0000313" key="8">
    <source>
        <dbReference type="Proteomes" id="UP001301350"/>
    </source>
</evidence>
<dbReference type="GO" id="GO:0034982">
    <property type="term" value="P:mitochondrial protein processing"/>
    <property type="evidence" value="ECO:0007669"/>
    <property type="project" value="TreeGrafter"/>
</dbReference>
<dbReference type="AlphaFoldDB" id="A0AAV9J1I6"/>
<dbReference type="PANTHER" id="PTHR21711:SF0">
    <property type="entry name" value="MITOCHONDRIAL INNER MEMBRANE PROTEASE ATP23 HOMOLOG"/>
    <property type="match status" value="1"/>
</dbReference>
<keyword evidence="2 6" id="KW-0645">Protease</keyword>
<dbReference type="GO" id="GO:0033615">
    <property type="term" value="P:mitochondrial proton-transporting ATP synthase complex assembly"/>
    <property type="evidence" value="ECO:0007669"/>
    <property type="project" value="TreeGrafter"/>
</dbReference>
<dbReference type="Pfam" id="PF09768">
    <property type="entry name" value="Peptidase_M76"/>
    <property type="match status" value="1"/>
</dbReference>
<evidence type="ECO:0000256" key="1">
    <source>
        <dbReference type="ARBA" id="ARBA00009915"/>
    </source>
</evidence>
<dbReference type="EC" id="3.4.24.-" evidence="6"/>
<dbReference type="InterPro" id="IPR019165">
    <property type="entry name" value="Peptidase_M76_ATP23"/>
</dbReference>
<reference evidence="7 8" key="1">
    <citation type="submission" date="2022-07" db="EMBL/GenBank/DDBJ databases">
        <title>Genome-wide signatures of adaptation to extreme environments.</title>
        <authorList>
            <person name="Cho C.H."/>
            <person name="Yoon H.S."/>
        </authorList>
    </citation>
    <scope>NUCLEOTIDE SEQUENCE [LARGE SCALE GENOMIC DNA]</scope>
    <source>
        <strain evidence="7 8">DBV 063 E5</strain>
    </source>
</reference>
<evidence type="ECO:0000256" key="5">
    <source>
        <dbReference type="ARBA" id="ARBA00023049"/>
    </source>
</evidence>
<dbReference type="GO" id="GO:0046872">
    <property type="term" value="F:metal ion binding"/>
    <property type="evidence" value="ECO:0007669"/>
    <property type="project" value="UniProtKB-KW"/>
</dbReference>
<comment type="similarity">
    <text evidence="1 6">Belongs to the peptidase M76 family.</text>
</comment>
<organism evidence="7 8">
    <name type="scientific">Cyanidium caldarium</name>
    <name type="common">Red alga</name>
    <dbReference type="NCBI Taxonomy" id="2771"/>
    <lineage>
        <taxon>Eukaryota</taxon>
        <taxon>Rhodophyta</taxon>
        <taxon>Bangiophyceae</taxon>
        <taxon>Cyanidiales</taxon>
        <taxon>Cyanidiaceae</taxon>
        <taxon>Cyanidium</taxon>
    </lineage>
</organism>
<keyword evidence="3 6" id="KW-0479">Metal-binding</keyword>
<dbReference type="GO" id="GO:0005739">
    <property type="term" value="C:mitochondrion"/>
    <property type="evidence" value="ECO:0007669"/>
    <property type="project" value="GOC"/>
</dbReference>
<evidence type="ECO:0000313" key="7">
    <source>
        <dbReference type="EMBL" id="KAK4538467.1"/>
    </source>
</evidence>
<dbReference type="EMBL" id="JANCYW010000018">
    <property type="protein sequence ID" value="KAK4538467.1"/>
    <property type="molecule type" value="Genomic_DNA"/>
</dbReference>
<evidence type="ECO:0000256" key="4">
    <source>
        <dbReference type="ARBA" id="ARBA00022801"/>
    </source>
</evidence>
<sequence length="202" mass="22403">MVVDVPVREATAGAELAQQRRCEAHLRQAVRTNRYVQQLLQALSSAGCAMDVSRWQTEVDAGGDSAVACRHCDADVGGGYQEDGRVVICANHMQSAAHVAVTLAHELIHAYDHCRIDLQWDNCLHHACSEIRAAALSGDCDWIREVARSNFRIGGQFQRCVKRRAEISVRKNRNCTPLQAREAVEQAFEACYRDTAPFDAIP</sequence>